<dbReference type="GO" id="GO:0005886">
    <property type="term" value="C:plasma membrane"/>
    <property type="evidence" value="ECO:0007669"/>
    <property type="project" value="UniProtKB-SubCell"/>
</dbReference>
<dbReference type="Gene3D" id="2.120.10.30">
    <property type="entry name" value="TolB, C-terminal domain"/>
    <property type="match status" value="1"/>
</dbReference>
<protein>
    <recommendedName>
        <fullName evidence="12">Glucose/Sorbosone dehydrogenase domain-containing protein</fullName>
    </recommendedName>
</protein>
<keyword evidence="8" id="KW-0325">Glycoprotein</keyword>
<dbReference type="InterPro" id="IPR011041">
    <property type="entry name" value="Quinoprot_gluc/sorb_DH_b-prop"/>
</dbReference>
<name>A0AAD4S3B1_9MAGN</name>
<dbReference type="Proteomes" id="UP001202328">
    <property type="component" value="Unassembled WGS sequence"/>
</dbReference>
<evidence type="ECO:0000256" key="11">
    <source>
        <dbReference type="SAM" id="SignalP"/>
    </source>
</evidence>
<evidence type="ECO:0000256" key="7">
    <source>
        <dbReference type="ARBA" id="ARBA00023136"/>
    </source>
</evidence>
<keyword evidence="5" id="KW-0634">PQQ</keyword>
<dbReference type="AlphaFoldDB" id="A0AAD4S3B1"/>
<keyword evidence="6" id="KW-0560">Oxidoreductase</keyword>
<comment type="similarity">
    <text evidence="10">Belongs to the PQQ oxidoreductase GdhB family.</text>
</comment>
<evidence type="ECO:0000256" key="1">
    <source>
        <dbReference type="ARBA" id="ARBA00001931"/>
    </source>
</evidence>
<comment type="caution">
    <text evidence="13">The sequence shown here is derived from an EMBL/GenBank/DDBJ whole genome shotgun (WGS) entry which is preliminary data.</text>
</comment>
<dbReference type="PANTHER" id="PTHR19328">
    <property type="entry name" value="HEDGEHOG-INTERACTING PROTEIN"/>
    <property type="match status" value="1"/>
</dbReference>
<dbReference type="Pfam" id="PF07995">
    <property type="entry name" value="GSDH"/>
    <property type="match status" value="1"/>
</dbReference>
<feature type="signal peptide" evidence="11">
    <location>
        <begin position="1"/>
        <end position="28"/>
    </location>
</feature>
<evidence type="ECO:0000256" key="9">
    <source>
        <dbReference type="ARBA" id="ARBA00023288"/>
    </source>
</evidence>
<keyword evidence="14" id="KW-1185">Reference proteome</keyword>
<comment type="cofactor">
    <cofactor evidence="1">
        <name>pyrroloquinoline quinone</name>
        <dbReference type="ChEBI" id="CHEBI:58442"/>
    </cofactor>
</comment>
<evidence type="ECO:0000259" key="12">
    <source>
        <dbReference type="Pfam" id="PF07995"/>
    </source>
</evidence>
<evidence type="ECO:0000256" key="6">
    <source>
        <dbReference type="ARBA" id="ARBA00023002"/>
    </source>
</evidence>
<evidence type="ECO:0000313" key="13">
    <source>
        <dbReference type="EMBL" id="KAI3858938.1"/>
    </source>
</evidence>
<reference evidence="13" key="1">
    <citation type="submission" date="2022-04" db="EMBL/GenBank/DDBJ databases">
        <title>A functionally conserved STORR gene fusion in Papaver species that diverged 16.8 million years ago.</title>
        <authorList>
            <person name="Catania T."/>
        </authorList>
    </citation>
    <scope>NUCLEOTIDE SEQUENCE</scope>
    <source>
        <strain evidence="13">S-188037</strain>
    </source>
</reference>
<dbReference type="EMBL" id="JAJJMB010014681">
    <property type="protein sequence ID" value="KAI3858938.1"/>
    <property type="molecule type" value="Genomic_DNA"/>
</dbReference>
<keyword evidence="9" id="KW-0449">Lipoprotein</keyword>
<dbReference type="InterPro" id="IPR012938">
    <property type="entry name" value="Glc/Sorbosone_DH"/>
</dbReference>
<sequence>MEPLTNFATNSFLILSCLLLLLLPSAASFPLCIDSKAPFTPKTPLVFCPNDATVCCDSNRDSELQKVFQSMNISDHACASLMKSVLCAQCHQFSWDLFGSDSGTRSIPILCTGSTTLTLSNTSSNNFCSKVWDGCKTASIPNSPFAPSLRNKIKVSVRSTSSKLADLWKSNISFCKDFGGSPDDGLVCFNGTSAVLRNTENPQPPNGICLEQVANGSYLDMTAHPDGSNRVFLASQQGKIWLANVPEEGTGEAMVLDESNPFVDLSDTVHVSTELGLMSIAFHPNFAHNGRFFGSYSCDRDHWSGCSGRCSCNTDVNCDPSKLRTRYGARPCQFHTTISEYTANNSGSDPSSATKGNPVEVRRIFTMGIAYTNANGGQIIFGPDGYLYFMTGDGETELDPYNLGQNKKSLLGKILRFDVDNFPSEAELTKLDTWGNYSIPKDNPFMDDKNSLPEIWALGLRNPWRCSWDSERPSYFLCVDSGKDQYEEVEIVTKGGNYGWPYFEGTFPFHFQNSSGGNKNNSANLIFPLMGYDHSPVNTNEGSSSIAGGFVYRSNTDPCLYGKYLFTDLYGFAIWAGTENPENSGRFTTAKVPFSCSRNSPIQCNLEKEKSHLNLGYVFSMGKDNRKDIYLLTSKGVLRIAPSSRCNYVCSKENLTAFQNPQHVPFTPSSGTYFNSSLKLLLFFCSFFLLLLDFNL</sequence>
<dbReference type="GO" id="GO:0016491">
    <property type="term" value="F:oxidoreductase activity"/>
    <property type="evidence" value="ECO:0007669"/>
    <property type="project" value="UniProtKB-KW"/>
</dbReference>
<keyword evidence="7" id="KW-0472">Membrane</keyword>
<feature type="domain" description="Glucose/Sorbosone dehydrogenase" evidence="12">
    <location>
        <begin position="220"/>
        <end position="569"/>
    </location>
</feature>
<evidence type="ECO:0000256" key="5">
    <source>
        <dbReference type="ARBA" id="ARBA00022891"/>
    </source>
</evidence>
<comment type="subcellular location">
    <subcellularLocation>
        <location evidence="2">Cell membrane</location>
        <topology evidence="2">Lipid-anchor</topology>
    </subcellularLocation>
</comment>
<dbReference type="InterPro" id="IPR011042">
    <property type="entry name" value="6-blade_b-propeller_TolB-like"/>
</dbReference>
<evidence type="ECO:0000256" key="2">
    <source>
        <dbReference type="ARBA" id="ARBA00004193"/>
    </source>
</evidence>
<organism evidence="13 14">
    <name type="scientific">Papaver atlanticum</name>
    <dbReference type="NCBI Taxonomy" id="357466"/>
    <lineage>
        <taxon>Eukaryota</taxon>
        <taxon>Viridiplantae</taxon>
        <taxon>Streptophyta</taxon>
        <taxon>Embryophyta</taxon>
        <taxon>Tracheophyta</taxon>
        <taxon>Spermatophyta</taxon>
        <taxon>Magnoliopsida</taxon>
        <taxon>Ranunculales</taxon>
        <taxon>Papaveraceae</taxon>
        <taxon>Papaveroideae</taxon>
        <taxon>Papaver</taxon>
    </lineage>
</organism>
<keyword evidence="3" id="KW-1003">Cell membrane</keyword>
<evidence type="ECO:0000256" key="10">
    <source>
        <dbReference type="ARBA" id="ARBA00061483"/>
    </source>
</evidence>
<dbReference type="PANTHER" id="PTHR19328:SF13">
    <property type="entry name" value="HIPL1 PROTEIN"/>
    <property type="match status" value="1"/>
</dbReference>
<dbReference type="SUPFAM" id="SSF50952">
    <property type="entry name" value="Soluble quinoprotein glucose dehydrogenase"/>
    <property type="match status" value="1"/>
</dbReference>
<feature type="chain" id="PRO_5042289713" description="Glucose/Sorbosone dehydrogenase domain-containing protein" evidence="11">
    <location>
        <begin position="29"/>
        <end position="696"/>
    </location>
</feature>
<dbReference type="FunFam" id="2.120.10.30:FF:000067">
    <property type="entry name" value="HHIP-like 1"/>
    <property type="match status" value="1"/>
</dbReference>
<keyword evidence="4 11" id="KW-0732">Signal</keyword>
<evidence type="ECO:0000256" key="4">
    <source>
        <dbReference type="ARBA" id="ARBA00022729"/>
    </source>
</evidence>
<evidence type="ECO:0000256" key="8">
    <source>
        <dbReference type="ARBA" id="ARBA00023180"/>
    </source>
</evidence>
<evidence type="ECO:0000313" key="14">
    <source>
        <dbReference type="Proteomes" id="UP001202328"/>
    </source>
</evidence>
<proteinExistence type="inferred from homology"/>
<accession>A0AAD4S3B1</accession>
<gene>
    <name evidence="13" type="ORF">MKW98_028671</name>
</gene>
<evidence type="ECO:0000256" key="3">
    <source>
        <dbReference type="ARBA" id="ARBA00022475"/>
    </source>
</evidence>